<proteinExistence type="inferred from homology"/>
<evidence type="ECO:0000256" key="2">
    <source>
        <dbReference type="ARBA" id="ARBA00022473"/>
    </source>
</evidence>
<evidence type="ECO:0000256" key="1">
    <source>
        <dbReference type="ARBA" id="ARBA00008956"/>
    </source>
</evidence>
<dbReference type="InterPro" id="IPR012474">
    <property type="entry name" value="Frigida"/>
</dbReference>
<evidence type="ECO:0000256" key="4">
    <source>
        <dbReference type="ARBA" id="ARBA00023089"/>
    </source>
</evidence>
<dbReference type="Proteomes" id="UP001318860">
    <property type="component" value="Unassembled WGS sequence"/>
</dbReference>
<name>A0ABR0XZB8_REHGL</name>
<gene>
    <name evidence="7" type="ORF">DH2020_001305</name>
</gene>
<sequence>MCSARGKRKLELEEQELSVMREKFLNDVKMREEKLSEQLVSKRGQIEGLGVVKKSKRQRWSKKFKDIKSKEQGFRTAQESLAERERKVDLIIGTLDDRINAVEERENGFNLFLEGKMREMVLKEEQLSLKWQYFVKEVNLAEEKFREQEKLRHGVSERLILAENKLEGMRATIGERFREIESRENVVWESVALSVKEADLIRESMEKQLEEFEKMKREFHSFQEGKMWELVSKEHLLITMSKELVKDANLRDEQLTKREKLGNHLLERLELAHDKVKDLKEMVGERFKQIGSKENEVKLIRDWVEKKMDEVDSKGKEVEEQENRIIMKEGNLISKENELQEKKKELDLKEKNLESWQKELEVKQREVDSAQELIETRLEELDWKEKNLNSVKGFTRNCFKEHLAIKKQLRLEKDSVEKRARDLDLKEQKLQYIEKELEFMEKQQDESVDLKFIVRMDGKTLQMFLNDPEKDLESMGDEIFKVLHLSSNPAKLVLDAMVGFYPPHLRKGDVEINVRKTCIILLEQLIKMSKKIQPCIREEAIELASAWKSRMRACAENPLEVLGFLHLLAAYNIASYFEKDEILSFLMMVSQHRQRPLLCRVLGFVESIPASFEEEHHLHQLIVCYKECHLKQLRNGQDKDANSA</sequence>
<dbReference type="EMBL" id="JABTTQ020000001">
    <property type="protein sequence ID" value="KAK6164441.1"/>
    <property type="molecule type" value="Genomic_DNA"/>
</dbReference>
<keyword evidence="3 5" id="KW-0221">Differentiation</keyword>
<comment type="similarity">
    <text evidence="1 5">Belongs to the Frigida family.</text>
</comment>
<protein>
    <recommendedName>
        <fullName evidence="5">FRIGIDA-like protein</fullName>
    </recommendedName>
</protein>
<evidence type="ECO:0000256" key="3">
    <source>
        <dbReference type="ARBA" id="ARBA00022782"/>
    </source>
</evidence>
<evidence type="ECO:0000256" key="5">
    <source>
        <dbReference type="RuleBase" id="RU364012"/>
    </source>
</evidence>
<comment type="caution">
    <text evidence="7">The sequence shown here is derived from an EMBL/GenBank/DDBJ whole genome shotgun (WGS) entry which is preliminary data.</text>
</comment>
<accession>A0ABR0XZB8</accession>
<dbReference type="PANTHER" id="PTHR31791:SF47">
    <property type="entry name" value="INACTIVE FRIGIDA-LIKE PROTEIN 2"/>
    <property type="match status" value="1"/>
</dbReference>
<reference evidence="7 8" key="1">
    <citation type="journal article" date="2021" name="Comput. Struct. Biotechnol. J.">
        <title>De novo genome assembly of the potent medicinal plant Rehmannia glutinosa using nanopore technology.</title>
        <authorList>
            <person name="Ma L."/>
            <person name="Dong C."/>
            <person name="Song C."/>
            <person name="Wang X."/>
            <person name="Zheng X."/>
            <person name="Niu Y."/>
            <person name="Chen S."/>
            <person name="Feng W."/>
        </authorList>
    </citation>
    <scope>NUCLEOTIDE SEQUENCE [LARGE SCALE GENOMIC DNA]</scope>
    <source>
        <strain evidence="7">DH-2019</strain>
    </source>
</reference>
<dbReference type="PANTHER" id="PTHR31791">
    <property type="entry name" value="FRIGIDA-LIKE PROTEIN 3-RELATED"/>
    <property type="match status" value="1"/>
</dbReference>
<feature type="coiled-coil region" evidence="6">
    <location>
        <begin position="304"/>
        <end position="380"/>
    </location>
</feature>
<feature type="coiled-coil region" evidence="6">
    <location>
        <begin position="406"/>
        <end position="443"/>
    </location>
</feature>
<organism evidence="7 8">
    <name type="scientific">Rehmannia glutinosa</name>
    <name type="common">Chinese foxglove</name>
    <dbReference type="NCBI Taxonomy" id="99300"/>
    <lineage>
        <taxon>Eukaryota</taxon>
        <taxon>Viridiplantae</taxon>
        <taxon>Streptophyta</taxon>
        <taxon>Embryophyta</taxon>
        <taxon>Tracheophyta</taxon>
        <taxon>Spermatophyta</taxon>
        <taxon>Magnoliopsida</taxon>
        <taxon>eudicotyledons</taxon>
        <taxon>Gunneridae</taxon>
        <taxon>Pentapetalae</taxon>
        <taxon>asterids</taxon>
        <taxon>lamiids</taxon>
        <taxon>Lamiales</taxon>
        <taxon>Orobanchaceae</taxon>
        <taxon>Rehmannieae</taxon>
        <taxon>Rehmannia</taxon>
    </lineage>
</organism>
<evidence type="ECO:0000313" key="8">
    <source>
        <dbReference type="Proteomes" id="UP001318860"/>
    </source>
</evidence>
<keyword evidence="8" id="KW-1185">Reference proteome</keyword>
<dbReference type="Pfam" id="PF07899">
    <property type="entry name" value="Frigida"/>
    <property type="match status" value="1"/>
</dbReference>
<keyword evidence="6" id="KW-0175">Coiled coil</keyword>
<evidence type="ECO:0000313" key="7">
    <source>
        <dbReference type="EMBL" id="KAK6164441.1"/>
    </source>
</evidence>
<keyword evidence="2 5" id="KW-0217">Developmental protein</keyword>
<keyword evidence="4 5" id="KW-0287">Flowering</keyword>
<evidence type="ECO:0000256" key="6">
    <source>
        <dbReference type="SAM" id="Coils"/>
    </source>
</evidence>